<evidence type="ECO:0000256" key="4">
    <source>
        <dbReference type="ARBA" id="ARBA00011738"/>
    </source>
</evidence>
<keyword evidence="9" id="KW-0408">Iron</keyword>
<dbReference type="Proteomes" id="UP001469365">
    <property type="component" value="Unassembled WGS sequence"/>
</dbReference>
<keyword evidence="6" id="KW-0479">Metal-binding</keyword>
<comment type="similarity">
    <text evidence="3">Belongs to the NMT1/THI5 family.</text>
</comment>
<dbReference type="PROSITE" id="PS51257">
    <property type="entry name" value="PROKAR_LIPOPROTEIN"/>
    <property type="match status" value="1"/>
</dbReference>
<dbReference type="SUPFAM" id="SSF53850">
    <property type="entry name" value="Periplasmic binding protein-like II"/>
    <property type="match status" value="1"/>
</dbReference>
<evidence type="ECO:0000313" key="14">
    <source>
        <dbReference type="EMBL" id="MEK8130382.1"/>
    </source>
</evidence>
<keyword evidence="12" id="KW-0732">Signal</keyword>
<comment type="function">
    <text evidence="1">Responsible for the formation of the pyrimidine heterocycle in the thiamine biosynthesis pathway. Catalyzes the formation of hydroxymethylpyrimidine phosphate (HMP-P) from histidine and pyridoxal phosphate (PLP). The protein uses PLP and the active site histidine to form HMP-P, generating an inactive enzyme. The enzyme can only undergo a single turnover, which suggests it is a suicide enzyme.</text>
</comment>
<evidence type="ECO:0000256" key="9">
    <source>
        <dbReference type="ARBA" id="ARBA00023004"/>
    </source>
</evidence>
<evidence type="ECO:0000256" key="6">
    <source>
        <dbReference type="ARBA" id="ARBA00022723"/>
    </source>
</evidence>
<comment type="subunit">
    <text evidence="4">Homodimer.</text>
</comment>
<dbReference type="InterPro" id="IPR015168">
    <property type="entry name" value="SsuA/THI5"/>
</dbReference>
<dbReference type="RefSeq" id="WP_341417516.1">
    <property type="nucleotide sequence ID" value="NZ_JBBPCC010000014.1"/>
</dbReference>
<keyword evidence="15" id="KW-1185">Reference proteome</keyword>
<dbReference type="PANTHER" id="PTHR31528:SF1">
    <property type="entry name" value="4-AMINO-5-HYDROXYMETHYL-2-METHYLPYRIMIDINE PHOSPHATE SYNTHASE THI11-RELATED"/>
    <property type="match status" value="1"/>
</dbReference>
<dbReference type="Pfam" id="PF09084">
    <property type="entry name" value="NMT1"/>
    <property type="match status" value="1"/>
</dbReference>
<comment type="caution">
    <text evidence="14">The sequence shown here is derived from an EMBL/GenBank/DDBJ whole genome shotgun (WGS) entry which is preliminary data.</text>
</comment>
<keyword evidence="5" id="KW-0808">Transferase</keyword>
<evidence type="ECO:0000259" key="13">
    <source>
        <dbReference type="Pfam" id="PF09084"/>
    </source>
</evidence>
<evidence type="ECO:0000256" key="12">
    <source>
        <dbReference type="SAM" id="SignalP"/>
    </source>
</evidence>
<evidence type="ECO:0000256" key="7">
    <source>
        <dbReference type="ARBA" id="ARBA00022898"/>
    </source>
</evidence>
<proteinExistence type="inferred from homology"/>
<keyword evidence="8" id="KW-0784">Thiamine biosynthesis</keyword>
<dbReference type="InterPro" id="IPR027939">
    <property type="entry name" value="NMT1/THI5"/>
</dbReference>
<gene>
    <name evidence="14" type="ORF">WMW72_20965</name>
</gene>
<feature type="domain" description="SsuA/THI5-like" evidence="13">
    <location>
        <begin position="60"/>
        <end position="265"/>
    </location>
</feature>
<feature type="signal peptide" evidence="12">
    <location>
        <begin position="1"/>
        <end position="27"/>
    </location>
</feature>
<evidence type="ECO:0000256" key="10">
    <source>
        <dbReference type="ARBA" id="ARBA00033171"/>
    </source>
</evidence>
<name>A0ABU9DND7_9BACL</name>
<dbReference type="Gene3D" id="3.40.190.10">
    <property type="entry name" value="Periplasmic binding protein-like II"/>
    <property type="match status" value="2"/>
</dbReference>
<dbReference type="EMBL" id="JBBPCC010000014">
    <property type="protein sequence ID" value="MEK8130382.1"/>
    <property type="molecule type" value="Genomic_DNA"/>
</dbReference>
<evidence type="ECO:0000256" key="1">
    <source>
        <dbReference type="ARBA" id="ARBA00003469"/>
    </source>
</evidence>
<feature type="chain" id="PRO_5046513163" description="Thiamine pyrimidine synthase" evidence="12">
    <location>
        <begin position="28"/>
        <end position="349"/>
    </location>
</feature>
<evidence type="ECO:0000256" key="5">
    <source>
        <dbReference type="ARBA" id="ARBA00022679"/>
    </source>
</evidence>
<evidence type="ECO:0000313" key="15">
    <source>
        <dbReference type="Proteomes" id="UP001469365"/>
    </source>
</evidence>
<evidence type="ECO:0000256" key="3">
    <source>
        <dbReference type="ARBA" id="ARBA00009406"/>
    </source>
</evidence>
<comment type="pathway">
    <text evidence="2">Cofactor biosynthesis; thiamine diphosphate biosynthesis.</text>
</comment>
<evidence type="ECO:0000256" key="8">
    <source>
        <dbReference type="ARBA" id="ARBA00022977"/>
    </source>
</evidence>
<protein>
    <recommendedName>
        <fullName evidence="10">Thiamine pyrimidine synthase</fullName>
    </recommendedName>
</protein>
<accession>A0ABU9DND7</accession>
<evidence type="ECO:0000256" key="2">
    <source>
        <dbReference type="ARBA" id="ARBA00004948"/>
    </source>
</evidence>
<organism evidence="14 15">
    <name type="scientific">Paenibacillus filicis</name>
    <dbReference type="NCBI Taxonomy" id="669464"/>
    <lineage>
        <taxon>Bacteria</taxon>
        <taxon>Bacillati</taxon>
        <taxon>Bacillota</taxon>
        <taxon>Bacilli</taxon>
        <taxon>Bacillales</taxon>
        <taxon>Paenibacillaceae</taxon>
        <taxon>Paenibacillus</taxon>
    </lineage>
</organism>
<reference evidence="14 15" key="1">
    <citation type="submission" date="2024-04" db="EMBL/GenBank/DDBJ databases">
        <title>draft genome sequnece of Paenibacillus filicis.</title>
        <authorList>
            <person name="Kim D.-U."/>
        </authorList>
    </citation>
    <scope>NUCLEOTIDE SEQUENCE [LARGE SCALE GENOMIC DNA]</scope>
    <source>
        <strain evidence="14 15">KACC14197</strain>
    </source>
</reference>
<dbReference type="PANTHER" id="PTHR31528">
    <property type="entry name" value="4-AMINO-5-HYDROXYMETHYL-2-METHYLPYRIMIDINE PHOSPHATE SYNTHASE THI11-RELATED"/>
    <property type="match status" value="1"/>
</dbReference>
<evidence type="ECO:0000256" key="11">
    <source>
        <dbReference type="ARBA" id="ARBA00048179"/>
    </source>
</evidence>
<sequence length="349" mass="37611">MMKKKKSLGLLLSLTLVASLMSACGSAKPSNEGGTPAPAAETKPKEVKKVTVQMDGAATPYYAPMYVAKEQGFFKDAGLDVDFVYADAASIVKNVAADNVQFGFPNADAVITAKSQGIPVKVVHTTYQRGLGATIFKNGKGIKEPKDLKGKTVAVTSFGSPNYIQLQVLLEKNGLNIKDVNTKIVGTGAIVNALVSDEVDAITFSMLRTVELKNSGVDVAEIRSDDFLPSFGNVVVTSDKFLAGNKDTVVAFNQALNKSLDYIIKGHVKEAVDMAIKKYAQSAEGKQEITEKIFNEIFIPYLWQSDLTKKEGYGAADLARWQASIDTQKTFDIIKTAVKAEDLVVPNLK</sequence>
<keyword evidence="7" id="KW-0663">Pyridoxal phosphate</keyword>
<comment type="catalytic activity">
    <reaction evidence="11">
        <text>N(6)-(pyridoxal phosphate)-L-lysyl-[4-amino-5-hydroxymethyl-2-methylpyrimidine phosphate synthase] + L-histidyl-[4-amino-5-hydroxymethyl-2-methylpyrimidine phosphate synthase] + 2 Fe(3+) + 4 H2O = L-lysyl-[4-amino-5-hydroxymethyl-2-methylpyrimidine phosphate synthase] + (2S)-2-amino-5-hydroxy-4-oxopentanoyl-[4-amino-5-hydroxymethyl-2-methylpyrimidine phosphate synthase] + 4-amino-2-methyl-5-(phosphooxymethyl)pyrimidine + 3-oxopropanoate + 2 Fe(2+) + 2 H(+)</text>
        <dbReference type="Rhea" id="RHEA:65756"/>
        <dbReference type="Rhea" id="RHEA-COMP:16892"/>
        <dbReference type="Rhea" id="RHEA-COMP:16893"/>
        <dbReference type="Rhea" id="RHEA-COMP:16894"/>
        <dbReference type="Rhea" id="RHEA-COMP:16895"/>
        <dbReference type="ChEBI" id="CHEBI:15377"/>
        <dbReference type="ChEBI" id="CHEBI:15378"/>
        <dbReference type="ChEBI" id="CHEBI:29033"/>
        <dbReference type="ChEBI" id="CHEBI:29034"/>
        <dbReference type="ChEBI" id="CHEBI:29969"/>
        <dbReference type="ChEBI" id="CHEBI:29979"/>
        <dbReference type="ChEBI" id="CHEBI:33190"/>
        <dbReference type="ChEBI" id="CHEBI:58354"/>
        <dbReference type="ChEBI" id="CHEBI:143915"/>
        <dbReference type="ChEBI" id="CHEBI:157692"/>
    </reaction>
    <physiologicalReaction direction="left-to-right" evidence="11">
        <dbReference type="Rhea" id="RHEA:65757"/>
    </physiologicalReaction>
</comment>